<keyword evidence="2" id="KW-0449">Lipoprotein</keyword>
<dbReference type="EMBL" id="RRUE01000001">
    <property type="protein sequence ID" value="RRN45815.1"/>
    <property type="molecule type" value="Genomic_DNA"/>
</dbReference>
<evidence type="ECO:0000313" key="4">
    <source>
        <dbReference type="EMBL" id="RRN45815.1"/>
    </source>
</evidence>
<dbReference type="RefSeq" id="WP_125095242.1">
    <property type="nucleotide sequence ID" value="NZ_RRUE01000001.1"/>
</dbReference>
<dbReference type="InterPro" id="IPR003423">
    <property type="entry name" value="OMP_efflux"/>
</dbReference>
<dbReference type="GO" id="GO:0005886">
    <property type="term" value="C:plasma membrane"/>
    <property type="evidence" value="ECO:0007669"/>
    <property type="project" value="UniProtKB-SubCell"/>
</dbReference>
<evidence type="ECO:0000256" key="3">
    <source>
        <dbReference type="SAM" id="MobiDB-lite"/>
    </source>
</evidence>
<keyword evidence="2" id="KW-0564">Palmitate</keyword>
<dbReference type="PANTHER" id="PTHR30203">
    <property type="entry name" value="OUTER MEMBRANE CATION EFFLUX PROTEIN"/>
    <property type="match status" value="1"/>
</dbReference>
<dbReference type="SUPFAM" id="SSF56954">
    <property type="entry name" value="Outer membrane efflux proteins (OEP)"/>
    <property type="match status" value="1"/>
</dbReference>
<accession>A0A426FT12</accession>
<evidence type="ECO:0000256" key="1">
    <source>
        <dbReference type="ARBA" id="ARBA00007613"/>
    </source>
</evidence>
<evidence type="ECO:0000313" key="5">
    <source>
        <dbReference type="Proteomes" id="UP000270261"/>
    </source>
</evidence>
<protein>
    <submittedName>
        <fullName evidence="4">Efflux transporter outer membrane subunit</fullName>
    </submittedName>
</protein>
<dbReference type="Gene3D" id="2.20.200.10">
    <property type="entry name" value="Outer membrane efflux proteins (OEP)"/>
    <property type="match status" value="1"/>
</dbReference>
<comment type="caution">
    <text evidence="4">The sequence shown here is derived from an EMBL/GenBank/DDBJ whole genome shotgun (WGS) entry which is preliminary data.</text>
</comment>
<reference evidence="4 5" key="1">
    <citation type="submission" date="2018-11" db="EMBL/GenBank/DDBJ databases">
        <title>Genome sequencing of Lautropia sp. KCOM 2505 (= ChDC F240).</title>
        <authorList>
            <person name="Kook J.-K."/>
            <person name="Park S.-N."/>
            <person name="Lim Y.K."/>
        </authorList>
    </citation>
    <scope>NUCLEOTIDE SEQUENCE [LARGE SCALE GENOMIC DNA]</scope>
    <source>
        <strain evidence="4 5">KCOM 2505</strain>
    </source>
</reference>
<dbReference type="PANTHER" id="PTHR30203:SF32">
    <property type="entry name" value="CATION EFFLUX SYSTEM PROTEIN CUSC"/>
    <property type="match status" value="1"/>
</dbReference>
<proteinExistence type="inferred from homology"/>
<keyword evidence="2" id="KW-0472">Membrane</keyword>
<dbReference type="Proteomes" id="UP000270261">
    <property type="component" value="Unassembled WGS sequence"/>
</dbReference>
<dbReference type="Pfam" id="PF02321">
    <property type="entry name" value="OEP"/>
    <property type="match status" value="2"/>
</dbReference>
<dbReference type="AlphaFoldDB" id="A0A426FT12"/>
<evidence type="ECO:0000256" key="2">
    <source>
        <dbReference type="RuleBase" id="RU362097"/>
    </source>
</evidence>
<dbReference type="GO" id="GO:0015562">
    <property type="term" value="F:efflux transmembrane transporter activity"/>
    <property type="evidence" value="ECO:0007669"/>
    <property type="project" value="InterPro"/>
</dbReference>
<comment type="similarity">
    <text evidence="1 2">Belongs to the outer membrane factor (OMF) (TC 1.B.17) family.</text>
</comment>
<dbReference type="OrthoDB" id="9770517at2"/>
<dbReference type="NCBIfam" id="TIGR01845">
    <property type="entry name" value="outer_NodT"/>
    <property type="match status" value="1"/>
</dbReference>
<dbReference type="Gene3D" id="1.20.1600.10">
    <property type="entry name" value="Outer membrane efflux proteins (OEP)"/>
    <property type="match status" value="1"/>
</dbReference>
<sequence length="520" mass="55995">MTINTDRSVALSTPAAPVSTALRGASGPARQAGHAAHDAGGRRQPARLGLLASLLVLAGCGTLAPAPQNPQAPVPGEFAHARPASAAGQAADGHKAGAGNTAVTGAAAAADISWKQFFVSPALQQLIQIALDHNRDLRLAALNVERTQAAYRIQRADRLPSVNGSFQLQREPSILTGQQTSTLSLGLGITQYELDFFGRVKNLTDAALATYMATEEAQRTAQINLVAGVANAYLGLQSLDEQLALTRATLKTREESQKLTQLQYRNGAASDLDAKQADSLVYTARTTLAQLQRQRDTAYDALVLLLGQQPPAELLSVDTHENHVELEEVPAGLPSDLLTRRPDIRQAELQLRSAEANIGAARAAFFPRITLTATAGMGSSQLDDLFNHGKFIWTINPAAVLPIFDYGRNRANLDVARVDQKIAITNYEKAIQTAFSEVSDALANRRGLIEQLDAQKSLVKTEGERLELANLRYRSGVSSYFDVLDAQRSHFTAQQSLISARAEQRQNLVELYKVLGGGWK</sequence>
<keyword evidence="2" id="KW-1134">Transmembrane beta strand</keyword>
<organism evidence="4 5">
    <name type="scientific">Lautropia dentalis</name>
    <dbReference type="NCBI Taxonomy" id="2490857"/>
    <lineage>
        <taxon>Bacteria</taxon>
        <taxon>Pseudomonadati</taxon>
        <taxon>Pseudomonadota</taxon>
        <taxon>Betaproteobacteria</taxon>
        <taxon>Burkholderiales</taxon>
        <taxon>Burkholderiaceae</taxon>
        <taxon>Lautropia</taxon>
    </lineage>
</organism>
<comment type="subcellular location">
    <subcellularLocation>
        <location evidence="2">Cell membrane</location>
        <topology evidence="2">Lipid-anchor</topology>
    </subcellularLocation>
</comment>
<keyword evidence="2" id="KW-0812">Transmembrane</keyword>
<name>A0A426FT12_9BURK</name>
<feature type="region of interest" description="Disordered" evidence="3">
    <location>
        <begin position="1"/>
        <end position="41"/>
    </location>
</feature>
<keyword evidence="5" id="KW-1185">Reference proteome</keyword>
<dbReference type="InterPro" id="IPR010131">
    <property type="entry name" value="MdtP/NodT-like"/>
</dbReference>
<gene>
    <name evidence="4" type="ORF">EHV23_06675</name>
</gene>
<feature type="compositionally biased region" description="Polar residues" evidence="3">
    <location>
        <begin position="1"/>
        <end position="11"/>
    </location>
</feature>